<dbReference type="EMBL" id="CAJVPY010071880">
    <property type="protein sequence ID" value="CAG8828727.1"/>
    <property type="molecule type" value="Genomic_DNA"/>
</dbReference>
<organism evidence="1 2">
    <name type="scientific">Dentiscutata erythropus</name>
    <dbReference type="NCBI Taxonomy" id="1348616"/>
    <lineage>
        <taxon>Eukaryota</taxon>
        <taxon>Fungi</taxon>
        <taxon>Fungi incertae sedis</taxon>
        <taxon>Mucoromycota</taxon>
        <taxon>Glomeromycotina</taxon>
        <taxon>Glomeromycetes</taxon>
        <taxon>Diversisporales</taxon>
        <taxon>Gigasporaceae</taxon>
        <taxon>Dentiscutata</taxon>
    </lineage>
</organism>
<feature type="non-terminal residue" evidence="1">
    <location>
        <position position="1"/>
    </location>
</feature>
<evidence type="ECO:0000313" key="2">
    <source>
        <dbReference type="Proteomes" id="UP000789405"/>
    </source>
</evidence>
<protein>
    <submittedName>
        <fullName evidence="1">16377_t:CDS:1</fullName>
    </submittedName>
</protein>
<keyword evidence="2" id="KW-1185">Reference proteome</keyword>
<dbReference type="AlphaFoldDB" id="A0A9N9KGK1"/>
<name>A0A9N9KGK1_9GLOM</name>
<accession>A0A9N9KGK1</accession>
<comment type="caution">
    <text evidence="1">The sequence shown here is derived from an EMBL/GenBank/DDBJ whole genome shotgun (WGS) entry which is preliminary data.</text>
</comment>
<sequence>QLLQLRPRRAFNSSAQHISFSYKKHTKLSGSPNIALAPVNIEIGFKDSTELPKQT</sequence>
<evidence type="ECO:0000313" key="1">
    <source>
        <dbReference type="EMBL" id="CAG8828727.1"/>
    </source>
</evidence>
<gene>
    <name evidence="1" type="ORF">DERYTH_LOCUS28543</name>
</gene>
<dbReference type="Proteomes" id="UP000789405">
    <property type="component" value="Unassembled WGS sequence"/>
</dbReference>
<proteinExistence type="predicted"/>
<feature type="non-terminal residue" evidence="1">
    <location>
        <position position="55"/>
    </location>
</feature>
<reference evidence="1" key="1">
    <citation type="submission" date="2021-06" db="EMBL/GenBank/DDBJ databases">
        <authorList>
            <person name="Kallberg Y."/>
            <person name="Tangrot J."/>
            <person name="Rosling A."/>
        </authorList>
    </citation>
    <scope>NUCLEOTIDE SEQUENCE</scope>
    <source>
        <strain evidence="1">MA453B</strain>
    </source>
</reference>